<keyword evidence="2" id="KW-1185">Reference proteome</keyword>
<protein>
    <submittedName>
        <fullName evidence="3 4">Uncharacterized protein LOC108851532 isoform X3</fullName>
    </submittedName>
</protein>
<evidence type="ECO:0000256" key="1">
    <source>
        <dbReference type="SAM" id="MobiDB-lite"/>
    </source>
</evidence>
<dbReference type="AlphaFoldDB" id="A0A9W3C2E2"/>
<feature type="region of interest" description="Disordered" evidence="1">
    <location>
        <begin position="257"/>
        <end position="317"/>
    </location>
</feature>
<accession>A0A9W3C2E2</accession>
<reference evidence="3 4" key="2">
    <citation type="submission" date="2025-04" db="UniProtKB">
        <authorList>
            <consortium name="RefSeq"/>
        </authorList>
    </citation>
    <scope>IDENTIFICATION</scope>
    <source>
        <tissue evidence="3 4">Leaf</tissue>
    </source>
</reference>
<proteinExistence type="predicted"/>
<gene>
    <name evidence="3 4" type="primary">LOC108851532</name>
</gene>
<dbReference type="RefSeq" id="XP_056845646.1">
    <property type="nucleotide sequence ID" value="XM_056989666.1"/>
</dbReference>
<evidence type="ECO:0000313" key="2">
    <source>
        <dbReference type="Proteomes" id="UP000504610"/>
    </source>
</evidence>
<dbReference type="GeneID" id="108851532"/>
<name>A0A9W3C2E2_RAPSA</name>
<feature type="compositionally biased region" description="Polar residues" evidence="1">
    <location>
        <begin position="265"/>
        <end position="305"/>
    </location>
</feature>
<reference evidence="2" key="1">
    <citation type="journal article" date="2019" name="Database">
        <title>The radish genome database (RadishGD): an integrated information resource for radish genomics.</title>
        <authorList>
            <person name="Yu H.J."/>
            <person name="Baek S."/>
            <person name="Lee Y.J."/>
            <person name="Cho A."/>
            <person name="Mun J.H."/>
        </authorList>
    </citation>
    <scope>NUCLEOTIDE SEQUENCE [LARGE SCALE GENOMIC DNA]</scope>
    <source>
        <strain evidence="2">cv. WK10039</strain>
    </source>
</reference>
<evidence type="ECO:0000313" key="4">
    <source>
        <dbReference type="RefSeq" id="XP_056845647.1"/>
    </source>
</evidence>
<dbReference type="Proteomes" id="UP000504610">
    <property type="component" value="Chromosome 6"/>
</dbReference>
<dbReference type="RefSeq" id="XP_056845647.1">
    <property type="nucleotide sequence ID" value="XM_056989667.1"/>
</dbReference>
<evidence type="ECO:0000313" key="3">
    <source>
        <dbReference type="RefSeq" id="XP_056845646.1"/>
    </source>
</evidence>
<organism evidence="2 3">
    <name type="scientific">Raphanus sativus</name>
    <name type="common">Radish</name>
    <name type="synonym">Raphanus raphanistrum var. sativus</name>
    <dbReference type="NCBI Taxonomy" id="3726"/>
    <lineage>
        <taxon>Eukaryota</taxon>
        <taxon>Viridiplantae</taxon>
        <taxon>Streptophyta</taxon>
        <taxon>Embryophyta</taxon>
        <taxon>Tracheophyta</taxon>
        <taxon>Spermatophyta</taxon>
        <taxon>Magnoliopsida</taxon>
        <taxon>eudicotyledons</taxon>
        <taxon>Gunneridae</taxon>
        <taxon>Pentapetalae</taxon>
        <taxon>rosids</taxon>
        <taxon>malvids</taxon>
        <taxon>Brassicales</taxon>
        <taxon>Brassicaceae</taxon>
        <taxon>Brassiceae</taxon>
        <taxon>Raphanus</taxon>
    </lineage>
</organism>
<sequence>MVDLILRLAGECYPFKNEMFKGGIQASSIVRTKPEKQKEKARKRKNDKEVPAESNEGESYDSQLPNHIAKLVGDHMDGILGRLVPMIKESVDHQIKAILGGFNFDGKISAILTSLNNMSALEGMVNATLVDKVANMQNTVIKSLCEHITKASANNPSCDPMISSTSPRIPNVDVNPDTALHRELDDLTARTQPIRYRRWVSSRGLVGRTMHLLRKKRLQWKRKRYMPSSTRSNMGNQLLFSEDPAHLERSIRKDLRSASIDRTALPSTDTHVQPSTDTQTAPSTDTVRRSTSFDTTHRTSINTTPKHGRDCYSDAWR</sequence>
<feature type="compositionally biased region" description="Basic and acidic residues" evidence="1">
    <location>
        <begin position="307"/>
        <end position="317"/>
    </location>
</feature>
<feature type="region of interest" description="Disordered" evidence="1">
    <location>
        <begin position="30"/>
        <end position="61"/>
    </location>
</feature>